<dbReference type="InterPro" id="IPR002327">
    <property type="entry name" value="Cyt_c_1A/1B"/>
</dbReference>
<evidence type="ECO:0000256" key="6">
    <source>
        <dbReference type="PROSITE-ProRule" id="PRU00433"/>
    </source>
</evidence>
<keyword evidence="4" id="KW-0249">Electron transport</keyword>
<dbReference type="Proteomes" id="UP000325122">
    <property type="component" value="Unassembled WGS sequence"/>
</dbReference>
<dbReference type="GO" id="GO:0020037">
    <property type="term" value="F:heme binding"/>
    <property type="evidence" value="ECO:0007669"/>
    <property type="project" value="InterPro"/>
</dbReference>
<evidence type="ECO:0000256" key="5">
    <source>
        <dbReference type="ARBA" id="ARBA00023004"/>
    </source>
</evidence>
<feature type="compositionally biased region" description="Acidic residues" evidence="7">
    <location>
        <begin position="68"/>
        <end position="78"/>
    </location>
</feature>
<organism evidence="9 10">
    <name type="scientific">Alkalicaulis satelles</name>
    <dbReference type="NCBI Taxonomy" id="2609175"/>
    <lineage>
        <taxon>Bacteria</taxon>
        <taxon>Pseudomonadati</taxon>
        <taxon>Pseudomonadota</taxon>
        <taxon>Alphaproteobacteria</taxon>
        <taxon>Maricaulales</taxon>
        <taxon>Maricaulaceae</taxon>
        <taxon>Alkalicaulis</taxon>
    </lineage>
</organism>
<protein>
    <submittedName>
        <fullName evidence="9">Cytochrome c family protein</fullName>
    </submittedName>
</protein>
<gene>
    <name evidence="9" type="ORF">F1654_09545</name>
</gene>
<dbReference type="PANTHER" id="PTHR11961">
    <property type="entry name" value="CYTOCHROME C"/>
    <property type="match status" value="1"/>
</dbReference>
<evidence type="ECO:0000256" key="1">
    <source>
        <dbReference type="ARBA" id="ARBA00022448"/>
    </source>
</evidence>
<feature type="compositionally biased region" description="Acidic residues" evidence="7">
    <location>
        <begin position="38"/>
        <end position="58"/>
    </location>
</feature>
<evidence type="ECO:0000256" key="4">
    <source>
        <dbReference type="ARBA" id="ARBA00022982"/>
    </source>
</evidence>
<keyword evidence="3 6" id="KW-0479">Metal-binding</keyword>
<feature type="domain" description="Cytochrome c" evidence="8">
    <location>
        <begin position="102"/>
        <end position="201"/>
    </location>
</feature>
<evidence type="ECO:0000313" key="9">
    <source>
        <dbReference type="EMBL" id="KAA5804134.1"/>
    </source>
</evidence>
<dbReference type="PROSITE" id="PS51007">
    <property type="entry name" value="CYTC"/>
    <property type="match status" value="1"/>
</dbReference>
<evidence type="ECO:0000256" key="3">
    <source>
        <dbReference type="ARBA" id="ARBA00022723"/>
    </source>
</evidence>
<evidence type="ECO:0000256" key="2">
    <source>
        <dbReference type="ARBA" id="ARBA00022617"/>
    </source>
</evidence>
<sequence length="205" mass="21394">MASTALAACGDNNQPAADQPAPPPAAAPEPDEAAAQTEADEDAADAEETVEDAADETPDSPSETEAAAGEEPEAEEPAASETNGNGAGAVGDGEFLVAGLTGNPQAGRRVFVQCQTCHVMDEGVNRTGPSLYGIFGRTAGTVEGFRYSAANRDSGVVWDAEVMFEYLENPRRFMPGTNMVFPGIRNEQQRADLIAWMKENGGVAE</sequence>
<keyword evidence="2 6" id="KW-0349">Heme</keyword>
<keyword evidence="5 6" id="KW-0408">Iron</keyword>
<dbReference type="PRINTS" id="PR00604">
    <property type="entry name" value="CYTCHRMECIAB"/>
</dbReference>
<feature type="region of interest" description="Disordered" evidence="7">
    <location>
        <begin position="1"/>
        <end position="90"/>
    </location>
</feature>
<evidence type="ECO:0000313" key="10">
    <source>
        <dbReference type="Proteomes" id="UP000325122"/>
    </source>
</evidence>
<evidence type="ECO:0000259" key="8">
    <source>
        <dbReference type="PROSITE" id="PS51007"/>
    </source>
</evidence>
<keyword evidence="1" id="KW-0813">Transport</keyword>
<name>A0A5M6ZK64_9PROT</name>
<dbReference type="GO" id="GO:0009055">
    <property type="term" value="F:electron transfer activity"/>
    <property type="evidence" value="ECO:0007669"/>
    <property type="project" value="InterPro"/>
</dbReference>
<proteinExistence type="predicted"/>
<dbReference type="Pfam" id="PF00034">
    <property type="entry name" value="Cytochrom_C"/>
    <property type="match status" value="1"/>
</dbReference>
<dbReference type="Gene3D" id="1.10.760.10">
    <property type="entry name" value="Cytochrome c-like domain"/>
    <property type="match status" value="1"/>
</dbReference>
<dbReference type="SUPFAM" id="SSF46626">
    <property type="entry name" value="Cytochrome c"/>
    <property type="match status" value="1"/>
</dbReference>
<dbReference type="InterPro" id="IPR009056">
    <property type="entry name" value="Cyt_c-like_dom"/>
</dbReference>
<evidence type="ECO:0000256" key="7">
    <source>
        <dbReference type="SAM" id="MobiDB-lite"/>
    </source>
</evidence>
<keyword evidence="10" id="KW-1185">Reference proteome</keyword>
<dbReference type="InterPro" id="IPR036909">
    <property type="entry name" value="Cyt_c-like_dom_sf"/>
</dbReference>
<accession>A0A5M6ZK64</accession>
<comment type="caution">
    <text evidence="9">The sequence shown here is derived from an EMBL/GenBank/DDBJ whole genome shotgun (WGS) entry which is preliminary data.</text>
</comment>
<dbReference type="EMBL" id="VWOJ01000002">
    <property type="protein sequence ID" value="KAA5804134.1"/>
    <property type="molecule type" value="Genomic_DNA"/>
</dbReference>
<reference evidence="9 10" key="1">
    <citation type="submission" date="2019-09" db="EMBL/GenBank/DDBJ databases">
        <authorList>
            <person name="Kevbrin V."/>
            <person name="Grouzdev D.S."/>
        </authorList>
    </citation>
    <scope>NUCLEOTIDE SEQUENCE [LARGE SCALE GENOMIC DNA]</scope>
    <source>
        <strain evidence="9 10">G-192</strain>
    </source>
</reference>
<dbReference type="AlphaFoldDB" id="A0A5M6ZK64"/>
<dbReference type="GO" id="GO:0046872">
    <property type="term" value="F:metal ion binding"/>
    <property type="evidence" value="ECO:0007669"/>
    <property type="project" value="UniProtKB-KW"/>
</dbReference>